<evidence type="ECO:0000256" key="2">
    <source>
        <dbReference type="ARBA" id="ARBA00022692"/>
    </source>
</evidence>
<dbReference type="Proteomes" id="UP001149090">
    <property type="component" value="Unassembled WGS sequence"/>
</dbReference>
<evidence type="ECO:0000256" key="4">
    <source>
        <dbReference type="ARBA" id="ARBA00023136"/>
    </source>
</evidence>
<accession>A0A9Q0LB41</accession>
<reference evidence="6" key="1">
    <citation type="submission" date="2022-10" db="EMBL/GenBank/DDBJ databases">
        <title>Novel sulphate-reducing endosymbionts in the free-living metamonad Anaeramoeba.</title>
        <authorList>
            <person name="Jerlstrom-Hultqvist J."/>
            <person name="Cepicka I."/>
            <person name="Gallot-Lavallee L."/>
            <person name="Salas-Leiva D."/>
            <person name="Curtis B.A."/>
            <person name="Zahonova K."/>
            <person name="Pipaliya S."/>
            <person name="Dacks J."/>
            <person name="Roger A.J."/>
        </authorList>
    </citation>
    <scope>NUCLEOTIDE SEQUENCE</scope>
    <source>
        <strain evidence="6">BMAN</strain>
    </source>
</reference>
<keyword evidence="3 5" id="KW-1133">Transmembrane helix</keyword>
<feature type="transmembrane region" description="Helical" evidence="5">
    <location>
        <begin position="64"/>
        <end position="83"/>
    </location>
</feature>
<dbReference type="Pfam" id="PF01027">
    <property type="entry name" value="Bax1-I"/>
    <property type="match status" value="1"/>
</dbReference>
<feature type="transmembrane region" description="Helical" evidence="5">
    <location>
        <begin position="173"/>
        <end position="195"/>
    </location>
</feature>
<dbReference type="InterPro" id="IPR006214">
    <property type="entry name" value="Bax_inhibitor_1-related"/>
</dbReference>
<gene>
    <name evidence="6" type="ORF">M0811_12430</name>
</gene>
<feature type="transmembrane region" description="Helical" evidence="5">
    <location>
        <begin position="150"/>
        <end position="167"/>
    </location>
</feature>
<dbReference type="OrthoDB" id="7933078at2759"/>
<keyword evidence="2 5" id="KW-0812">Transmembrane</keyword>
<evidence type="ECO:0000313" key="6">
    <source>
        <dbReference type="EMBL" id="KAJ5068318.1"/>
    </source>
</evidence>
<evidence type="ECO:0000256" key="1">
    <source>
        <dbReference type="ARBA" id="ARBA00004141"/>
    </source>
</evidence>
<protein>
    <submittedName>
        <fullName evidence="6">Protein lifeguard</fullName>
    </submittedName>
</protein>
<proteinExistence type="inferred from homology"/>
<name>A0A9Q0LB41_ANAIG</name>
<dbReference type="OMA" id="RYAPMEI"/>
<feature type="transmembrane region" description="Helical" evidence="5">
    <location>
        <begin position="117"/>
        <end position="138"/>
    </location>
</feature>
<sequence>MIAENPLILHNMPVLVQYENVQIRNRFMRKIYTTLTIQIMITYIIFRIILSLPLKQREELSKSIILILTTALLTIIFIGLAIFERTNYPRNLIYLILLSFFEALTLSFSLASISQPSIVKTAFKLTAGIFGLLTMFTFQNRFSIDRISTIFFISFLELLLIIFVSILNPYDFYIYPGYYVILMISIVIFCFYIVFDTVRVLDSLNEDEWVLAVIILYFDFLRLFMKILELLSYLAKKNK</sequence>
<keyword evidence="7" id="KW-1185">Reference proteome</keyword>
<feature type="transmembrane region" description="Helical" evidence="5">
    <location>
        <begin position="31"/>
        <end position="52"/>
    </location>
</feature>
<keyword evidence="4 5" id="KW-0472">Membrane</keyword>
<comment type="caution">
    <text evidence="6">The sequence shown here is derived from an EMBL/GenBank/DDBJ whole genome shotgun (WGS) entry which is preliminary data.</text>
</comment>
<dbReference type="GO" id="GO:0016020">
    <property type="term" value="C:membrane"/>
    <property type="evidence" value="ECO:0007669"/>
    <property type="project" value="UniProtKB-SubCell"/>
</dbReference>
<organism evidence="6 7">
    <name type="scientific">Anaeramoeba ignava</name>
    <name type="common">Anaerobic marine amoeba</name>
    <dbReference type="NCBI Taxonomy" id="1746090"/>
    <lineage>
        <taxon>Eukaryota</taxon>
        <taxon>Metamonada</taxon>
        <taxon>Anaeramoebidae</taxon>
        <taxon>Anaeramoeba</taxon>
    </lineage>
</organism>
<comment type="subcellular location">
    <subcellularLocation>
        <location evidence="1">Membrane</location>
        <topology evidence="1">Multi-pass membrane protein</topology>
    </subcellularLocation>
</comment>
<evidence type="ECO:0000256" key="5">
    <source>
        <dbReference type="RuleBase" id="RU004379"/>
    </source>
</evidence>
<dbReference type="AlphaFoldDB" id="A0A9Q0LB41"/>
<dbReference type="PANTHER" id="PTHR23291:SF50">
    <property type="entry name" value="PROTEIN LIFEGUARD 4"/>
    <property type="match status" value="1"/>
</dbReference>
<feature type="transmembrane region" description="Helical" evidence="5">
    <location>
        <begin position="92"/>
        <end position="111"/>
    </location>
</feature>
<evidence type="ECO:0000313" key="7">
    <source>
        <dbReference type="Proteomes" id="UP001149090"/>
    </source>
</evidence>
<evidence type="ECO:0000256" key="3">
    <source>
        <dbReference type="ARBA" id="ARBA00022989"/>
    </source>
</evidence>
<feature type="transmembrane region" description="Helical" evidence="5">
    <location>
        <begin position="207"/>
        <end position="225"/>
    </location>
</feature>
<comment type="similarity">
    <text evidence="5">Belongs to the BI1 family.</text>
</comment>
<dbReference type="EMBL" id="JAPDFW010000117">
    <property type="protein sequence ID" value="KAJ5068318.1"/>
    <property type="molecule type" value="Genomic_DNA"/>
</dbReference>
<dbReference type="PANTHER" id="PTHR23291">
    <property type="entry name" value="BAX INHIBITOR-RELATED"/>
    <property type="match status" value="1"/>
</dbReference>